<dbReference type="InterPro" id="IPR008253">
    <property type="entry name" value="Marvel"/>
</dbReference>
<keyword evidence="4 5" id="KW-0472">Membrane</keyword>
<dbReference type="AlphaFoldDB" id="A0A179GPK8"/>
<keyword evidence="2 5" id="KW-0812">Transmembrane</keyword>
<keyword evidence="3 5" id="KW-1133">Transmembrane helix</keyword>
<dbReference type="PANTHER" id="PTHR39608:SF2">
    <property type="entry name" value="MARVEL DOMAIN-CONTAINING PROTEIN"/>
    <property type="match status" value="1"/>
</dbReference>
<organism evidence="7 8">
    <name type="scientific">Purpureocillium lilacinum</name>
    <name type="common">Paecilomyces lilacinus</name>
    <dbReference type="NCBI Taxonomy" id="33203"/>
    <lineage>
        <taxon>Eukaryota</taxon>
        <taxon>Fungi</taxon>
        <taxon>Dikarya</taxon>
        <taxon>Ascomycota</taxon>
        <taxon>Pezizomycotina</taxon>
        <taxon>Sordariomycetes</taxon>
        <taxon>Hypocreomycetidae</taxon>
        <taxon>Hypocreales</taxon>
        <taxon>Ophiocordycipitaceae</taxon>
        <taxon>Purpureocillium</taxon>
    </lineage>
</organism>
<comment type="caution">
    <text evidence="7">The sequence shown here is derived from an EMBL/GenBank/DDBJ whole genome shotgun (WGS) entry which is preliminary data.</text>
</comment>
<dbReference type="Pfam" id="PF01284">
    <property type="entry name" value="MARVEL"/>
    <property type="match status" value="1"/>
</dbReference>
<evidence type="ECO:0000313" key="7">
    <source>
        <dbReference type="EMBL" id="OAQ79241.1"/>
    </source>
</evidence>
<dbReference type="Proteomes" id="UP000078240">
    <property type="component" value="Unassembled WGS sequence"/>
</dbReference>
<evidence type="ECO:0000256" key="1">
    <source>
        <dbReference type="ARBA" id="ARBA00004141"/>
    </source>
</evidence>
<comment type="subcellular location">
    <subcellularLocation>
        <location evidence="1">Membrane</location>
        <topology evidence="1">Multi-pass membrane protein</topology>
    </subcellularLocation>
</comment>
<dbReference type="GO" id="GO:0016020">
    <property type="term" value="C:membrane"/>
    <property type="evidence" value="ECO:0007669"/>
    <property type="project" value="UniProtKB-SubCell"/>
</dbReference>
<evidence type="ECO:0000259" key="6">
    <source>
        <dbReference type="Pfam" id="PF01284"/>
    </source>
</evidence>
<feature type="transmembrane region" description="Helical" evidence="5">
    <location>
        <begin position="76"/>
        <end position="95"/>
    </location>
</feature>
<feature type="transmembrane region" description="Helical" evidence="5">
    <location>
        <begin position="12"/>
        <end position="33"/>
    </location>
</feature>
<name>A0A179GPK8_PURLI</name>
<evidence type="ECO:0000256" key="3">
    <source>
        <dbReference type="ARBA" id="ARBA00022989"/>
    </source>
</evidence>
<evidence type="ECO:0000256" key="2">
    <source>
        <dbReference type="ARBA" id="ARBA00022692"/>
    </source>
</evidence>
<feature type="domain" description="MARVEL" evidence="6">
    <location>
        <begin position="11"/>
        <end position="125"/>
    </location>
</feature>
<evidence type="ECO:0000256" key="4">
    <source>
        <dbReference type="ARBA" id="ARBA00023136"/>
    </source>
</evidence>
<protein>
    <submittedName>
        <fullName evidence="7">Membrane-associating domain-containing protein</fullName>
    </submittedName>
</protein>
<dbReference type="PANTHER" id="PTHR39608">
    <property type="entry name" value="INTEGRAL MEMBRANE PROTEIN (AFU_ORTHOLOGUE AFUA_5G08640)"/>
    <property type="match status" value="1"/>
</dbReference>
<evidence type="ECO:0000313" key="8">
    <source>
        <dbReference type="Proteomes" id="UP000078240"/>
    </source>
</evidence>
<reference evidence="7 8" key="1">
    <citation type="submission" date="2016-01" db="EMBL/GenBank/DDBJ databases">
        <title>Biosynthesis of antibiotic leucinostatins and their inhibition on Phytophthora in bio-control Purpureocillium lilacinum.</title>
        <authorList>
            <person name="Wang G."/>
            <person name="Liu Z."/>
            <person name="Lin R."/>
            <person name="Li E."/>
            <person name="Mao Z."/>
            <person name="Ling J."/>
            <person name="Yin W."/>
            <person name="Xie B."/>
        </authorList>
    </citation>
    <scope>NUCLEOTIDE SEQUENCE [LARGE SCALE GENOMIC DNA]</scope>
    <source>
        <strain evidence="7">PLBJ-1</strain>
    </source>
</reference>
<dbReference type="EMBL" id="LSBH01000005">
    <property type="protein sequence ID" value="OAQ79241.1"/>
    <property type="molecule type" value="Genomic_DNA"/>
</dbReference>
<proteinExistence type="predicted"/>
<gene>
    <name evidence="7" type="ORF">VFPBJ_07362</name>
</gene>
<evidence type="ECO:0000256" key="5">
    <source>
        <dbReference type="SAM" id="Phobius"/>
    </source>
</evidence>
<feature type="transmembrane region" description="Helical" evidence="5">
    <location>
        <begin position="45"/>
        <end position="64"/>
    </location>
</feature>
<accession>A0A179GPK8</accession>
<sequence>MKARGALRAGAIFCHFIIFASAVIVMGLVSSFIDRSPFRGYRVVYLEVISVFTVFIYLFAIFFPMSRSYRGYMAPVSWIFTYLWITAFVFSSQVWSGAACANEQPSTASCSKKKTVEAFTFIAFFNTELDDHIYLERDRARGGGPSAKRFGRHLLPAADACEFRFSQVLIKLLQCVTSTPGDLSNVRLKRIPYHDYDHDPLWNDCGTKQHNYAFCDQRAGEFWSLTRSCGRHWRGCDVGMHTRIGWLGLHVVAAQEEPTGSEQHS</sequence>